<protein>
    <submittedName>
        <fullName evidence="1">DNA adenine methylase</fullName>
    </submittedName>
</protein>
<organism evidence="1 2">
    <name type="scientific">Tenacibaculum pelagium</name>
    <dbReference type="NCBI Taxonomy" id="2759527"/>
    <lineage>
        <taxon>Bacteria</taxon>
        <taxon>Pseudomonadati</taxon>
        <taxon>Bacteroidota</taxon>
        <taxon>Flavobacteriia</taxon>
        <taxon>Flavobacteriales</taxon>
        <taxon>Flavobacteriaceae</taxon>
        <taxon>Tenacibaculum</taxon>
    </lineage>
</organism>
<sequence length="179" mass="20767">MTEIDLTKQKFSNDRAKFRKEIINIFLNETAGTGKGANTSRYKYVVNVLPDGRKVYLSRPANFNNGFDFTLNVENTNFNLGLINEKGNPKRSSTRPTHENILTDLRNKKAENKALYDLLIDEIDLIFNCQNSTKTDFPFKTGHSSKLILECIKWLFEEQDVTYWNYSGRSMFYNAIKEI</sequence>
<evidence type="ECO:0000313" key="2">
    <source>
        <dbReference type="Proteomes" id="UP000563906"/>
    </source>
</evidence>
<dbReference type="RefSeq" id="WP_182125016.1">
    <property type="nucleotide sequence ID" value="NZ_JACGLS010000003.1"/>
</dbReference>
<comment type="caution">
    <text evidence="1">The sequence shown here is derived from an EMBL/GenBank/DDBJ whole genome shotgun (WGS) entry which is preliminary data.</text>
</comment>
<keyword evidence="1" id="KW-0808">Transferase</keyword>
<proteinExistence type="predicted"/>
<dbReference type="GO" id="GO:0032259">
    <property type="term" value="P:methylation"/>
    <property type="evidence" value="ECO:0007669"/>
    <property type="project" value="UniProtKB-KW"/>
</dbReference>
<evidence type="ECO:0000313" key="1">
    <source>
        <dbReference type="EMBL" id="MBA6156512.1"/>
    </source>
</evidence>
<dbReference type="GO" id="GO:0008168">
    <property type="term" value="F:methyltransferase activity"/>
    <property type="evidence" value="ECO:0007669"/>
    <property type="project" value="UniProtKB-KW"/>
</dbReference>
<reference evidence="1 2" key="1">
    <citation type="submission" date="2020-07" db="EMBL/GenBank/DDBJ databases">
        <title>Bacterium isolated from marine sediment.</title>
        <authorList>
            <person name="Shang D."/>
            <person name="Du Z.-J."/>
        </authorList>
    </citation>
    <scope>NUCLEOTIDE SEQUENCE [LARGE SCALE GENOMIC DNA]</scope>
    <source>
        <strain evidence="1 2">S7007</strain>
    </source>
</reference>
<dbReference type="Proteomes" id="UP000563906">
    <property type="component" value="Unassembled WGS sequence"/>
</dbReference>
<gene>
    <name evidence="1" type="ORF">H3Z83_08310</name>
</gene>
<keyword evidence="1" id="KW-0489">Methyltransferase</keyword>
<dbReference type="AlphaFoldDB" id="A0A839AN32"/>
<accession>A0A839AN32</accession>
<dbReference type="EMBL" id="JACGLS010000003">
    <property type="protein sequence ID" value="MBA6156512.1"/>
    <property type="molecule type" value="Genomic_DNA"/>
</dbReference>
<name>A0A839AN32_9FLAO</name>
<keyword evidence="2" id="KW-1185">Reference proteome</keyword>